<protein>
    <submittedName>
        <fullName evidence="1">Uncharacterized protein</fullName>
    </submittedName>
</protein>
<proteinExistence type="predicted"/>
<organism evidence="1 2">
    <name type="scientific">Cryobacterium gelidum</name>
    <dbReference type="NCBI Taxonomy" id="1259164"/>
    <lineage>
        <taxon>Bacteria</taxon>
        <taxon>Bacillati</taxon>
        <taxon>Actinomycetota</taxon>
        <taxon>Actinomycetes</taxon>
        <taxon>Micrococcales</taxon>
        <taxon>Microbacteriaceae</taxon>
        <taxon>Cryobacterium</taxon>
    </lineage>
</organism>
<dbReference type="RefSeq" id="WP_134550903.1">
    <property type="nucleotide sequence ID" value="NZ_SOHL01000008.1"/>
</dbReference>
<accession>A0A4R9AYL5</accession>
<evidence type="ECO:0000313" key="1">
    <source>
        <dbReference type="EMBL" id="TFD72732.1"/>
    </source>
</evidence>
<dbReference type="AlphaFoldDB" id="A0A4R9AYL5"/>
<keyword evidence="2" id="KW-1185">Reference proteome</keyword>
<sequence length="198" mass="21701">MPRVVRRPVPLFMDVDGSLLACPTDTGEADPRLRTGRLDLDFPDDLSYPTRIWFDPEVVAGLNKLVNEGLVQLIWASTWDHAANRLLVPAVGLLEAPYDVAEIGTRYGGQMAAGIWVKALAVGRWLLENGLQNAPIVMVDDLLTSHASGFLSPQRRSIEVVGGGQNLFIETQPEQGLHIAQVAEIRSFTERIAQGTFS</sequence>
<name>A0A4R9AYL5_9MICO</name>
<reference evidence="1 2" key="1">
    <citation type="submission" date="2019-03" db="EMBL/GenBank/DDBJ databases">
        <title>Genomics of glacier-inhabiting Cryobacterium strains.</title>
        <authorList>
            <person name="Liu Q."/>
            <person name="Xin Y.-H."/>
        </authorList>
    </citation>
    <scope>NUCLEOTIDE SEQUENCE [LARGE SCALE GENOMIC DNA]</scope>
    <source>
        <strain evidence="1 2">Hz16</strain>
    </source>
</reference>
<comment type="caution">
    <text evidence="1">The sequence shown here is derived from an EMBL/GenBank/DDBJ whole genome shotgun (WGS) entry which is preliminary data.</text>
</comment>
<dbReference type="Proteomes" id="UP000297983">
    <property type="component" value="Unassembled WGS sequence"/>
</dbReference>
<dbReference type="EMBL" id="SOHL01000008">
    <property type="protein sequence ID" value="TFD72732.1"/>
    <property type="molecule type" value="Genomic_DNA"/>
</dbReference>
<dbReference type="Pfam" id="PF18143">
    <property type="entry name" value="HAD_SAK_2"/>
    <property type="match status" value="1"/>
</dbReference>
<gene>
    <name evidence="1" type="ORF">E3T50_05305</name>
</gene>
<evidence type="ECO:0000313" key="2">
    <source>
        <dbReference type="Proteomes" id="UP000297983"/>
    </source>
</evidence>